<organism evidence="14 15">
    <name type="scientific">Effrenium voratum</name>
    <dbReference type="NCBI Taxonomy" id="2562239"/>
    <lineage>
        <taxon>Eukaryota</taxon>
        <taxon>Sar</taxon>
        <taxon>Alveolata</taxon>
        <taxon>Dinophyceae</taxon>
        <taxon>Suessiales</taxon>
        <taxon>Symbiodiniaceae</taxon>
        <taxon>Effrenium</taxon>
    </lineage>
</organism>
<dbReference type="PANTHER" id="PTHR28656">
    <property type="entry name" value="COILED-COIL DOMAIN-CONTAINING PROTEIN 153"/>
    <property type="match status" value="1"/>
</dbReference>
<evidence type="ECO:0000256" key="12">
    <source>
        <dbReference type="SAM" id="Coils"/>
    </source>
</evidence>
<evidence type="ECO:0000256" key="2">
    <source>
        <dbReference type="ARBA" id="ARBA00004611"/>
    </source>
</evidence>
<evidence type="ECO:0000256" key="7">
    <source>
        <dbReference type="ARBA" id="ARBA00023069"/>
    </source>
</evidence>
<comment type="similarity">
    <text evidence="10">Belongs to the DRC12 family.</text>
</comment>
<keyword evidence="5" id="KW-0282">Flagellum</keyword>
<dbReference type="PANTHER" id="PTHR28656:SF1">
    <property type="entry name" value="COILED-COIL DOMAIN-CONTAINING PROTEIN 153"/>
    <property type="match status" value="1"/>
</dbReference>
<evidence type="ECO:0000256" key="5">
    <source>
        <dbReference type="ARBA" id="ARBA00022846"/>
    </source>
</evidence>
<evidence type="ECO:0000256" key="3">
    <source>
        <dbReference type="ARBA" id="ARBA00011248"/>
    </source>
</evidence>
<dbReference type="EMBL" id="CAUJNA010000839">
    <property type="protein sequence ID" value="CAJ1381808.1"/>
    <property type="molecule type" value="Genomic_DNA"/>
</dbReference>
<name>A0AA36I643_9DINO</name>
<feature type="region of interest" description="Disordered" evidence="13">
    <location>
        <begin position="1"/>
        <end position="22"/>
    </location>
</feature>
<keyword evidence="8" id="KW-0206">Cytoskeleton</keyword>
<protein>
    <recommendedName>
        <fullName evidence="11">Dynein regulatory complex protein 12</fullName>
    </recommendedName>
</protein>
<comment type="caution">
    <text evidence="14">The sequence shown here is derived from an EMBL/GenBank/DDBJ whole genome shotgun (WGS) entry which is preliminary data.</text>
</comment>
<dbReference type="Proteomes" id="UP001178507">
    <property type="component" value="Unassembled WGS sequence"/>
</dbReference>
<gene>
    <name evidence="14" type="ORF">EVOR1521_LOCUS9371</name>
</gene>
<keyword evidence="7" id="KW-0969">Cilium</keyword>
<evidence type="ECO:0000256" key="9">
    <source>
        <dbReference type="ARBA" id="ARBA00023273"/>
    </source>
</evidence>
<keyword evidence="9" id="KW-0966">Cell projection</keyword>
<evidence type="ECO:0000256" key="10">
    <source>
        <dbReference type="ARBA" id="ARBA00044754"/>
    </source>
</evidence>
<keyword evidence="15" id="KW-1185">Reference proteome</keyword>
<evidence type="ECO:0000256" key="1">
    <source>
        <dbReference type="ARBA" id="ARBA00003029"/>
    </source>
</evidence>
<evidence type="ECO:0000313" key="14">
    <source>
        <dbReference type="EMBL" id="CAJ1381808.1"/>
    </source>
</evidence>
<keyword evidence="6 12" id="KW-0175">Coiled coil</keyword>
<feature type="coiled-coil region" evidence="12">
    <location>
        <begin position="34"/>
        <end position="155"/>
    </location>
</feature>
<evidence type="ECO:0000256" key="11">
    <source>
        <dbReference type="ARBA" id="ARBA00044800"/>
    </source>
</evidence>
<proteinExistence type="inferred from homology"/>
<evidence type="ECO:0000313" key="15">
    <source>
        <dbReference type="Proteomes" id="UP001178507"/>
    </source>
</evidence>
<evidence type="ECO:0000256" key="8">
    <source>
        <dbReference type="ARBA" id="ARBA00023212"/>
    </source>
</evidence>
<keyword evidence="4" id="KW-0963">Cytoplasm</keyword>
<accession>A0AA36I643</accession>
<evidence type="ECO:0000256" key="13">
    <source>
        <dbReference type="SAM" id="MobiDB-lite"/>
    </source>
</evidence>
<evidence type="ECO:0000256" key="6">
    <source>
        <dbReference type="ARBA" id="ARBA00023054"/>
    </source>
</evidence>
<comment type="subunit">
    <text evidence="3">Component of the nexin-dynein regulatory complex (N-DRC).</text>
</comment>
<comment type="subcellular location">
    <subcellularLocation>
        <location evidence="2">Cytoplasm</location>
        <location evidence="2">Cytoskeleton</location>
        <location evidence="2">Flagellum axoneme</location>
    </subcellularLocation>
</comment>
<reference evidence="14" key="1">
    <citation type="submission" date="2023-08" db="EMBL/GenBank/DDBJ databases">
        <authorList>
            <person name="Chen Y."/>
            <person name="Shah S."/>
            <person name="Dougan E. K."/>
            <person name="Thang M."/>
            <person name="Chan C."/>
        </authorList>
    </citation>
    <scope>NUCLEOTIDE SEQUENCE</scope>
</reference>
<comment type="function">
    <text evidence="1">Component of the nexin-dynein regulatory complex (N-DRC), a key regulator of ciliary/flagellar motility which maintains the alignment and integrity of the distal axoneme and regulates microtubule sliding in motile axonemes.</text>
</comment>
<dbReference type="AlphaFoldDB" id="A0AA36I643"/>
<evidence type="ECO:0000256" key="4">
    <source>
        <dbReference type="ARBA" id="ARBA00022490"/>
    </source>
</evidence>
<sequence>MGKKGKGKKGGKEALGVPMAPGGEDYHMYLSMQVETLERELQVKSAQAEEAQRSELELRSRVMEDDFKQEQNTTYAVTADMARQYKALQEELIYKINSLEIQLTEQKEELDITNHELKELTKDKDADIENKDQQIKQLNERMNDMSAEFASMLAETLDLMKLHINEKLSDAALGDADASRPDFTQRLQDFSNKAYNAVAISSKSDGHKALPPSDA</sequence>
<dbReference type="InterPro" id="IPR033585">
    <property type="entry name" value="DRC12-like"/>
</dbReference>